<dbReference type="Gene3D" id="2.60.40.2060">
    <property type="match status" value="1"/>
</dbReference>
<dbReference type="STRING" id="659014.SAMN04487996_101349"/>
<evidence type="ECO:0008006" key="5">
    <source>
        <dbReference type="Google" id="ProtNLM"/>
    </source>
</evidence>
<feature type="domain" description="DUF3823" evidence="1">
    <location>
        <begin position="27"/>
        <end position="115"/>
    </location>
</feature>
<evidence type="ECO:0000313" key="3">
    <source>
        <dbReference type="EMBL" id="SDD57385.1"/>
    </source>
</evidence>
<proteinExistence type="predicted"/>
<dbReference type="InterPro" id="IPR041186">
    <property type="entry name" value="DUF3823_C"/>
</dbReference>
<dbReference type="RefSeq" id="WP_176884866.1">
    <property type="nucleotide sequence ID" value="NZ_FNAN01000001.1"/>
</dbReference>
<protein>
    <recommendedName>
        <fullName evidence="5">DUF3823 domain-containing protein</fullName>
    </recommendedName>
</protein>
<accession>A0A1G6VX45</accession>
<sequence>MKSLLYILFIPLVLCACKIDDVAAPDSTFEGRLVDAGGTGIQLEQGASSARLKMEELSWSNTPLPLFLNLKQDGSFINNKLFPGNYKVTPVEGPFYPVVEKVVDINGATKQDFTVIPYLNVDWTGEPAINADKKLSASFKFTSNAAPEGLTKPNPLDYQLFISTNQYVGNNNWDNTAVGAVVPVTVDKEGQEITISSSVPMKYSTTYYVRIGVRVNDTYKKYNYTTIKTVTVP</sequence>
<dbReference type="Pfam" id="PF12866">
    <property type="entry name" value="DUF3823"/>
    <property type="match status" value="1"/>
</dbReference>
<reference evidence="4" key="1">
    <citation type="submission" date="2016-10" db="EMBL/GenBank/DDBJ databases">
        <authorList>
            <person name="Varghese N."/>
            <person name="Submissions S."/>
        </authorList>
    </citation>
    <scope>NUCLEOTIDE SEQUENCE [LARGE SCALE GENOMIC DNA]</scope>
    <source>
        <strain evidence="4">DSM 25329</strain>
    </source>
</reference>
<organism evidence="3 4">
    <name type="scientific">Dyadobacter soli</name>
    <dbReference type="NCBI Taxonomy" id="659014"/>
    <lineage>
        <taxon>Bacteria</taxon>
        <taxon>Pseudomonadati</taxon>
        <taxon>Bacteroidota</taxon>
        <taxon>Cytophagia</taxon>
        <taxon>Cytophagales</taxon>
        <taxon>Spirosomataceae</taxon>
        <taxon>Dyadobacter</taxon>
    </lineage>
</organism>
<dbReference type="AlphaFoldDB" id="A0A1G6VX45"/>
<dbReference type="InterPro" id="IPR024278">
    <property type="entry name" value="DUF3823_N"/>
</dbReference>
<evidence type="ECO:0000259" key="1">
    <source>
        <dbReference type="Pfam" id="PF12866"/>
    </source>
</evidence>
<evidence type="ECO:0000313" key="4">
    <source>
        <dbReference type="Proteomes" id="UP000198748"/>
    </source>
</evidence>
<keyword evidence="4" id="KW-1185">Reference proteome</keyword>
<gene>
    <name evidence="3" type="ORF">SAMN04487996_101349</name>
</gene>
<dbReference type="Pfam" id="PF18003">
    <property type="entry name" value="DUF3823_C"/>
    <property type="match status" value="1"/>
</dbReference>
<dbReference type="PROSITE" id="PS51257">
    <property type="entry name" value="PROKAR_LIPOPROTEIN"/>
    <property type="match status" value="1"/>
</dbReference>
<evidence type="ECO:0000259" key="2">
    <source>
        <dbReference type="Pfam" id="PF18003"/>
    </source>
</evidence>
<dbReference type="Proteomes" id="UP000198748">
    <property type="component" value="Unassembled WGS sequence"/>
</dbReference>
<feature type="domain" description="DUF3823" evidence="2">
    <location>
        <begin position="132"/>
        <end position="228"/>
    </location>
</feature>
<dbReference type="EMBL" id="FNAN01000001">
    <property type="protein sequence ID" value="SDD57385.1"/>
    <property type="molecule type" value="Genomic_DNA"/>
</dbReference>
<dbReference type="Gene3D" id="2.60.40.1120">
    <property type="entry name" value="Carboxypeptidase-like, regulatory domain"/>
    <property type="match status" value="1"/>
</dbReference>
<name>A0A1G6VX45_9BACT</name>